<dbReference type="GO" id="GO:0005737">
    <property type="term" value="C:cytoplasm"/>
    <property type="evidence" value="ECO:0007669"/>
    <property type="project" value="TreeGrafter"/>
</dbReference>
<dbReference type="AlphaFoldDB" id="A0A975U6F2"/>
<dbReference type="RefSeq" id="WP_218287350.1">
    <property type="nucleotide sequence ID" value="NZ_CP076448.1"/>
</dbReference>
<dbReference type="CDD" id="cd03049">
    <property type="entry name" value="GST_N_3"/>
    <property type="match status" value="1"/>
</dbReference>
<dbReference type="PANTHER" id="PTHR43968">
    <property type="match status" value="1"/>
</dbReference>
<dbReference type="InterPro" id="IPR050983">
    <property type="entry name" value="GST_Omega/HSP26"/>
</dbReference>
<gene>
    <name evidence="2" type="ORF">KO353_10460</name>
</gene>
<dbReference type="PROSITE" id="PS50404">
    <property type="entry name" value="GST_NTER"/>
    <property type="match status" value="1"/>
</dbReference>
<dbReference type="InterPro" id="IPR004045">
    <property type="entry name" value="Glutathione_S-Trfase_N"/>
</dbReference>
<sequence>MRLFHSPASPYVRKVMACAIARGIEGRIERVPTNPHLSPPELVALNPLSKVPTLVGEDGVAYFDSPVICEYLDTIGEAPPLLPAAGPARLAVLRQQAIGDGIMDAAVGRRGESLRPKEEAREAVMARQAAAVARALDLLEREADSLSGPLTLGSIAVAVALGYLDFRFPADRWRDGHPTLATWYDSVAKHRAFLETAPVG</sequence>
<accession>A0A975U6F2</accession>
<organism evidence="2 3">
    <name type="scientific">Elioraea tepida</name>
    <dbReference type="NCBI Taxonomy" id="2843330"/>
    <lineage>
        <taxon>Bacteria</taxon>
        <taxon>Pseudomonadati</taxon>
        <taxon>Pseudomonadota</taxon>
        <taxon>Alphaproteobacteria</taxon>
        <taxon>Acetobacterales</taxon>
        <taxon>Elioraeaceae</taxon>
        <taxon>Elioraea</taxon>
    </lineage>
</organism>
<name>A0A975U6F2_9PROT</name>
<dbReference type="PANTHER" id="PTHR43968:SF6">
    <property type="entry name" value="GLUTATHIONE S-TRANSFERASE OMEGA"/>
    <property type="match status" value="1"/>
</dbReference>
<dbReference type="CDD" id="cd03205">
    <property type="entry name" value="GST_C_6"/>
    <property type="match status" value="1"/>
</dbReference>
<feature type="domain" description="GST N-terminal" evidence="1">
    <location>
        <begin position="1"/>
        <end position="80"/>
    </location>
</feature>
<proteinExistence type="predicted"/>
<dbReference type="Proteomes" id="UP000694001">
    <property type="component" value="Chromosome"/>
</dbReference>
<evidence type="ECO:0000313" key="3">
    <source>
        <dbReference type="Proteomes" id="UP000694001"/>
    </source>
</evidence>
<keyword evidence="3" id="KW-1185">Reference proteome</keyword>
<dbReference type="EMBL" id="CP076448">
    <property type="protein sequence ID" value="QXM26298.1"/>
    <property type="molecule type" value="Genomic_DNA"/>
</dbReference>
<dbReference type="Pfam" id="PF13410">
    <property type="entry name" value="GST_C_2"/>
    <property type="match status" value="1"/>
</dbReference>
<evidence type="ECO:0000259" key="1">
    <source>
        <dbReference type="PROSITE" id="PS50404"/>
    </source>
</evidence>
<dbReference type="Pfam" id="PF13409">
    <property type="entry name" value="GST_N_2"/>
    <property type="match status" value="1"/>
</dbReference>
<reference evidence="2" key="1">
    <citation type="submission" date="2021-06" db="EMBL/GenBank/DDBJ databases">
        <title>Elioraea tepida, sp. nov., a moderately thermophilic aerobic anoxygenic phototrophic bacterium isolated from an alkaline siliceous hot spring mat community in Yellowstone National Park, WY, USA.</title>
        <authorList>
            <person name="Saini M.K."/>
            <person name="Yoshida S."/>
            <person name="Sebastian A."/>
            <person name="Hirose S."/>
            <person name="Hara E."/>
            <person name="Tamaki H."/>
            <person name="Soulier N.T."/>
            <person name="Albert I."/>
            <person name="Hanada S."/>
            <person name="Bryant D.A."/>
            <person name="Tank M."/>
        </authorList>
    </citation>
    <scope>NUCLEOTIDE SEQUENCE</scope>
    <source>
        <strain evidence="2">MS-P2</strain>
    </source>
</reference>
<evidence type="ECO:0000313" key="2">
    <source>
        <dbReference type="EMBL" id="QXM26298.1"/>
    </source>
</evidence>
<protein>
    <submittedName>
        <fullName evidence="2">Glutathione S-transferase N-terminal domain-containing protein</fullName>
    </submittedName>
</protein>
<dbReference type="KEGG" id="elio:KO353_10460"/>